<dbReference type="Proteomes" id="UP000176269">
    <property type="component" value="Unassembled WGS sequence"/>
</dbReference>
<protein>
    <submittedName>
        <fullName evidence="1">Uncharacterized protein</fullName>
    </submittedName>
</protein>
<accession>A0A1F7JX35</accession>
<comment type="caution">
    <text evidence="1">The sequence shown here is derived from an EMBL/GenBank/DDBJ whole genome shotgun (WGS) entry which is preliminary data.</text>
</comment>
<evidence type="ECO:0000313" key="1">
    <source>
        <dbReference type="EMBL" id="OGK60172.1"/>
    </source>
</evidence>
<sequence>MNGELPGEFERQRQDFIKRIPPGTEVWDNESRLNYGTTVGEKRIYFEVNDYVQVKDVNGEVGRTALWLAEKVIKKDE</sequence>
<name>A0A1F7JX35_9BACT</name>
<reference evidence="1 2" key="1">
    <citation type="journal article" date="2016" name="Nat. Commun.">
        <title>Thousands of microbial genomes shed light on interconnected biogeochemical processes in an aquifer system.</title>
        <authorList>
            <person name="Anantharaman K."/>
            <person name="Brown C.T."/>
            <person name="Hug L.A."/>
            <person name="Sharon I."/>
            <person name="Castelle C.J."/>
            <person name="Probst A.J."/>
            <person name="Thomas B.C."/>
            <person name="Singh A."/>
            <person name="Wilkins M.J."/>
            <person name="Karaoz U."/>
            <person name="Brodie E.L."/>
            <person name="Williams K.H."/>
            <person name="Hubbard S.S."/>
            <person name="Banfield J.F."/>
        </authorList>
    </citation>
    <scope>NUCLEOTIDE SEQUENCE [LARGE SCALE GENOMIC DNA]</scope>
</reference>
<proteinExistence type="predicted"/>
<dbReference type="AlphaFoldDB" id="A0A1F7JX35"/>
<gene>
    <name evidence="1" type="ORF">A3I56_02620</name>
</gene>
<dbReference type="EMBL" id="MGBC01000028">
    <property type="protein sequence ID" value="OGK60172.1"/>
    <property type="molecule type" value="Genomic_DNA"/>
</dbReference>
<organism evidence="1 2">
    <name type="scientific">Candidatus Roizmanbacteria bacterium RIFCSPLOWO2_02_FULL_43_10</name>
    <dbReference type="NCBI Taxonomy" id="1802078"/>
    <lineage>
        <taxon>Bacteria</taxon>
        <taxon>Candidatus Roizmaniibacteriota</taxon>
    </lineage>
</organism>
<evidence type="ECO:0000313" key="2">
    <source>
        <dbReference type="Proteomes" id="UP000176269"/>
    </source>
</evidence>